<dbReference type="Gene3D" id="1.10.287.130">
    <property type="match status" value="1"/>
</dbReference>
<dbReference type="CDD" id="cd00130">
    <property type="entry name" value="PAS"/>
    <property type="match status" value="4"/>
</dbReference>
<evidence type="ECO:0000256" key="10">
    <source>
        <dbReference type="ARBA" id="ARBA00023136"/>
    </source>
</evidence>
<feature type="domain" description="PAS" evidence="13">
    <location>
        <begin position="518"/>
        <end position="588"/>
    </location>
</feature>
<dbReference type="EC" id="2.7.13.3" evidence="3"/>
<dbReference type="InterPro" id="IPR003594">
    <property type="entry name" value="HATPase_dom"/>
</dbReference>
<dbReference type="Pfam" id="PF13188">
    <property type="entry name" value="PAS_8"/>
    <property type="match status" value="1"/>
</dbReference>
<dbReference type="NCBIfam" id="TIGR00229">
    <property type="entry name" value="sensory_box"/>
    <property type="match status" value="5"/>
</dbReference>
<feature type="domain" description="Histidine kinase" evidence="12">
    <location>
        <begin position="779"/>
        <end position="996"/>
    </location>
</feature>
<dbReference type="GeneID" id="9346797"/>
<dbReference type="Pfam" id="PF02518">
    <property type="entry name" value="HATPase_c"/>
    <property type="match status" value="1"/>
</dbReference>
<dbReference type="SUPFAM" id="SSF55874">
    <property type="entry name" value="ATPase domain of HSP90 chaperone/DNA topoisomerase II/histidine kinase"/>
    <property type="match status" value="1"/>
</dbReference>
<sequence length="996" mass="112996">MQNASASFDLVYKTMNEGVCFHEIIYNSDGYPVDYKIIDINPAYESIVGLKRDEVVGQLASNIYDTGEAPFLHTYAKVAETGEQTCFETYFSLFGKHIRITVISPNKSKFITIFTDITSQRKTDDELKTIYENVPMVIMMVDSERRIFKVNKSAELFSGTTSDEMVGLRGGEALRCLNSLSNPDGCGFGQYCQECKVKNTVIDTFETGNNHYNVETSLPFMIDGDVKYLTFLISTSLINNDEKPKVIVSLLDITERKKTQKNLNKEKDFFEKVAETSPVCITKVNKNGNIVYANSAAENVLGLSKSEIEGRTYDNVKWKITDFKGNLFPETELPFELVQKYQKPVYDVRHAIEWPNGQRKLLSINAAPIFDDNGNFGSIIATIEDITAYKEKEDTLHLMKNTLESSINAIAISDLDGYLTYANSASLDMWEYNKEEILGKHITEFWQYKENAINVYHYLHENGSWKSEGKAKTKHGNVFDVYSLINLVNDESGKPVAIAGSFVDITKRKSYEEKLKKSEQQLRNYIDNSPIGIFVIDKNGNYVDVNPAACHIIGYTKDELLSMNIIDLHPDNAHELAGQIFEELLENGKVSAELPFITKNDSLRYWILDAVKLLEDKYIGFTTDITDRKRIEEELRESEERFRTLTEQAADAIIAHDFDGNIVYVNNLACENLGYSKEELLSMNIADISAYINSYDPKTVYWEKLSPSDSYLVETKLRRKDGSYYPAEVKLTRIDLKGRSVILGFVREITIRKQAEESLINSKLEAEAASQAKSELLANVSHELRTPLTSIIGFSDILLKGKLGDLNESQKTYLSKVHRSGKHLLDLITDILDLSKIESGKHELHCEKVSIPQLMKDLKENIYPFASQKGLEINIDINRSIEYIYADKIKLRQILYNLVYNAVKFTEQGSVTVKLDWNDNDMLFSVIDTGIGIPADKQDEIFDSFKQLDSGASRRYSGTGLGLALVERLVEMHGGKIWVESEEREGSRFSFIIPEN</sequence>
<dbReference type="InterPro" id="IPR001610">
    <property type="entry name" value="PAC"/>
</dbReference>
<dbReference type="PROSITE" id="PS50109">
    <property type="entry name" value="HIS_KIN"/>
    <property type="match status" value="1"/>
</dbReference>
<dbReference type="InterPro" id="IPR005467">
    <property type="entry name" value="His_kinase_dom"/>
</dbReference>
<dbReference type="InterPro" id="IPR000014">
    <property type="entry name" value="PAS"/>
</dbReference>
<evidence type="ECO:0000256" key="3">
    <source>
        <dbReference type="ARBA" id="ARBA00012438"/>
    </source>
</evidence>
<protein>
    <recommendedName>
        <fullName evidence="3">histidine kinase</fullName>
        <ecNumber evidence="3">2.7.13.3</ecNumber>
    </recommendedName>
</protein>
<dbReference type="SMART" id="SM00387">
    <property type="entry name" value="HATPase_c"/>
    <property type="match status" value="1"/>
</dbReference>
<dbReference type="SUPFAM" id="SSF55785">
    <property type="entry name" value="PYP-like sensor domain (PAS domain)"/>
    <property type="match status" value="6"/>
</dbReference>
<dbReference type="Pfam" id="PF13426">
    <property type="entry name" value="PAS_9"/>
    <property type="match status" value="4"/>
</dbReference>
<evidence type="ECO:0000256" key="6">
    <source>
        <dbReference type="ARBA" id="ARBA00022741"/>
    </source>
</evidence>
<evidence type="ECO:0000256" key="5">
    <source>
        <dbReference type="ARBA" id="ARBA00022679"/>
    </source>
</evidence>
<gene>
    <name evidence="15" type="ordered locus">Metev_1164</name>
</gene>
<proteinExistence type="predicted"/>
<feature type="domain" description="PAS" evidence="13">
    <location>
        <begin position="123"/>
        <end position="167"/>
    </location>
</feature>
<evidence type="ECO:0000256" key="8">
    <source>
        <dbReference type="ARBA" id="ARBA00022840"/>
    </source>
</evidence>
<dbReference type="GO" id="GO:0000155">
    <property type="term" value="F:phosphorelay sensor kinase activity"/>
    <property type="evidence" value="ECO:0007669"/>
    <property type="project" value="InterPro"/>
</dbReference>
<dbReference type="EMBL" id="CP002069">
    <property type="protein sequence ID" value="ADI74045.1"/>
    <property type="molecule type" value="Genomic_DNA"/>
</dbReference>
<dbReference type="FunFam" id="3.30.565.10:FF:000010">
    <property type="entry name" value="Sensor histidine kinase RcsC"/>
    <property type="match status" value="1"/>
</dbReference>
<dbReference type="InterPro" id="IPR035965">
    <property type="entry name" value="PAS-like_dom_sf"/>
</dbReference>
<keyword evidence="6" id="KW-0547">Nucleotide-binding</keyword>
<dbReference type="STRING" id="644295.Metev_1164"/>
<feature type="domain" description="PAS" evidence="13">
    <location>
        <begin position="24"/>
        <end position="58"/>
    </location>
</feature>
<evidence type="ECO:0000259" key="13">
    <source>
        <dbReference type="PROSITE" id="PS50112"/>
    </source>
</evidence>
<feature type="domain" description="PAC" evidence="14">
    <location>
        <begin position="212"/>
        <end position="265"/>
    </location>
</feature>
<evidence type="ECO:0000256" key="2">
    <source>
        <dbReference type="ARBA" id="ARBA00004370"/>
    </source>
</evidence>
<organism evidence="15 16">
    <name type="scientific">Methanohalobium evestigatum (strain ATCC BAA-1072 / DSM 3721 / NBRC 107634 / OCM 161 / Z-7303)</name>
    <dbReference type="NCBI Taxonomy" id="644295"/>
    <lineage>
        <taxon>Archaea</taxon>
        <taxon>Methanobacteriati</taxon>
        <taxon>Methanobacteriota</taxon>
        <taxon>Stenosarchaea group</taxon>
        <taxon>Methanomicrobia</taxon>
        <taxon>Methanosarcinales</taxon>
        <taxon>Methanosarcinaceae</taxon>
        <taxon>Methanohalobium</taxon>
    </lineage>
</organism>
<dbReference type="InterPro" id="IPR004358">
    <property type="entry name" value="Sig_transdc_His_kin-like_C"/>
</dbReference>
<comment type="catalytic activity">
    <reaction evidence="1">
        <text>ATP + protein L-histidine = ADP + protein N-phospho-L-histidine.</text>
        <dbReference type="EC" id="2.7.13.3"/>
    </reaction>
</comment>
<dbReference type="Gene3D" id="3.30.565.10">
    <property type="entry name" value="Histidine kinase-like ATPase, C-terminal domain"/>
    <property type="match status" value="1"/>
</dbReference>
<name>D7E997_METEZ</name>
<keyword evidence="16" id="KW-1185">Reference proteome</keyword>
<reference evidence="15 16" key="1">
    <citation type="submission" date="2010-06" db="EMBL/GenBank/DDBJ databases">
        <title>Complete sequence chromosome of Methanohalobium evestigatum Z-7303.</title>
        <authorList>
            <consortium name="US DOE Joint Genome Institute"/>
            <person name="Lucas S."/>
            <person name="Copeland A."/>
            <person name="Lapidus A."/>
            <person name="Cheng J.-F."/>
            <person name="Bruce D."/>
            <person name="Goodwin L."/>
            <person name="Pitluck S."/>
            <person name="Saunders E."/>
            <person name="Detter J.C."/>
            <person name="Han C."/>
            <person name="Tapia R."/>
            <person name="Land M."/>
            <person name="Hauser L."/>
            <person name="Kyrpides N."/>
            <person name="Mikhailova N."/>
            <person name="Sieprawska-Lupa M."/>
            <person name="Whitman W.B."/>
            <person name="Anderson I."/>
            <person name="Woyke T."/>
        </authorList>
    </citation>
    <scope>NUCLEOTIDE SEQUENCE [LARGE SCALE GENOMIC DNA]</scope>
    <source>
        <strain evidence="16">ATCC BAA-1072 / DSM 3721 / NBRC 107634 / OCM 161 / Z-7303</strain>
    </source>
</reference>
<keyword evidence="10" id="KW-0472">Membrane</keyword>
<keyword evidence="8" id="KW-0067">ATP-binding</keyword>
<feature type="domain" description="PAS" evidence="13">
    <location>
        <begin position="395"/>
        <end position="462"/>
    </location>
</feature>
<dbReference type="KEGG" id="mev:Metev_1164"/>
<keyword evidence="11" id="KW-0131">Cell cycle</keyword>
<dbReference type="PANTHER" id="PTHR43047:SF72">
    <property type="entry name" value="OSMOSENSING HISTIDINE PROTEIN KINASE SLN1"/>
    <property type="match status" value="1"/>
</dbReference>
<dbReference type="CDD" id="cd00082">
    <property type="entry name" value="HisKA"/>
    <property type="match status" value="1"/>
</dbReference>
<dbReference type="PANTHER" id="PTHR43047">
    <property type="entry name" value="TWO-COMPONENT HISTIDINE PROTEIN KINASE"/>
    <property type="match status" value="1"/>
</dbReference>
<keyword evidence="4" id="KW-0597">Phosphoprotein</keyword>
<dbReference type="Pfam" id="PF08448">
    <property type="entry name" value="PAS_4"/>
    <property type="match status" value="1"/>
</dbReference>
<feature type="domain" description="PAC" evidence="14">
    <location>
        <begin position="346"/>
        <end position="398"/>
    </location>
</feature>
<comment type="subcellular location">
    <subcellularLocation>
        <location evidence="2">Membrane</location>
    </subcellularLocation>
</comment>
<dbReference type="GO" id="GO:0005524">
    <property type="term" value="F:ATP binding"/>
    <property type="evidence" value="ECO:0007669"/>
    <property type="project" value="UniProtKB-KW"/>
</dbReference>
<dbReference type="InterPro" id="IPR003661">
    <property type="entry name" value="HisK_dim/P_dom"/>
</dbReference>
<evidence type="ECO:0000313" key="16">
    <source>
        <dbReference type="Proteomes" id="UP000000391"/>
    </source>
</evidence>
<evidence type="ECO:0000256" key="9">
    <source>
        <dbReference type="ARBA" id="ARBA00023012"/>
    </source>
</evidence>
<evidence type="ECO:0000256" key="11">
    <source>
        <dbReference type="ARBA" id="ARBA00023306"/>
    </source>
</evidence>
<dbReference type="SUPFAM" id="SSF47384">
    <property type="entry name" value="Homodimeric domain of signal transducing histidine kinase"/>
    <property type="match status" value="1"/>
</dbReference>
<dbReference type="AlphaFoldDB" id="D7E997"/>
<dbReference type="CDD" id="cd16922">
    <property type="entry name" value="HATPase_EvgS-ArcB-TorS-like"/>
    <property type="match status" value="1"/>
</dbReference>
<dbReference type="HOGENOM" id="CLU_300470_0_0_2"/>
<keyword evidence="5" id="KW-0808">Transferase</keyword>
<dbReference type="InterPro" id="IPR013656">
    <property type="entry name" value="PAS_4"/>
</dbReference>
<feature type="domain" description="PAS" evidence="13">
    <location>
        <begin position="638"/>
        <end position="719"/>
    </location>
</feature>
<dbReference type="PROSITE" id="PS50112">
    <property type="entry name" value="PAS"/>
    <property type="match status" value="6"/>
</dbReference>
<dbReference type="Gene3D" id="3.30.450.20">
    <property type="entry name" value="PAS domain"/>
    <property type="match status" value="6"/>
</dbReference>
<evidence type="ECO:0000259" key="14">
    <source>
        <dbReference type="PROSITE" id="PS50113"/>
    </source>
</evidence>
<accession>D7E997</accession>
<evidence type="ECO:0000313" key="15">
    <source>
        <dbReference type="EMBL" id="ADI74045.1"/>
    </source>
</evidence>
<evidence type="ECO:0000259" key="12">
    <source>
        <dbReference type="PROSITE" id="PS50109"/>
    </source>
</evidence>
<dbReference type="RefSeq" id="WP_013194612.1">
    <property type="nucleotide sequence ID" value="NC_014253.1"/>
</dbReference>
<feature type="domain" description="PAS" evidence="13">
    <location>
        <begin position="266"/>
        <end position="312"/>
    </location>
</feature>
<dbReference type="SMART" id="SM00091">
    <property type="entry name" value="PAS"/>
    <property type="match status" value="6"/>
</dbReference>
<dbReference type="PROSITE" id="PS50113">
    <property type="entry name" value="PAC"/>
    <property type="match status" value="4"/>
</dbReference>
<dbReference type="InterPro" id="IPR000700">
    <property type="entry name" value="PAS-assoc_C"/>
</dbReference>
<dbReference type="InterPro" id="IPR036097">
    <property type="entry name" value="HisK_dim/P_sf"/>
</dbReference>
<dbReference type="FunFam" id="1.10.287.130:FF:000038">
    <property type="entry name" value="Sensory transduction histidine kinase"/>
    <property type="match status" value="1"/>
</dbReference>
<dbReference type="SMART" id="SM00388">
    <property type="entry name" value="HisKA"/>
    <property type="match status" value="1"/>
</dbReference>
<evidence type="ECO:0000256" key="7">
    <source>
        <dbReference type="ARBA" id="ARBA00022777"/>
    </source>
</evidence>
<evidence type="ECO:0000256" key="1">
    <source>
        <dbReference type="ARBA" id="ARBA00000085"/>
    </source>
</evidence>
<evidence type="ECO:0000256" key="4">
    <source>
        <dbReference type="ARBA" id="ARBA00022553"/>
    </source>
</evidence>
<dbReference type="OrthoDB" id="8127at2157"/>
<dbReference type="SMART" id="SM00086">
    <property type="entry name" value="PAC"/>
    <property type="match status" value="4"/>
</dbReference>
<feature type="domain" description="PAC" evidence="14">
    <location>
        <begin position="465"/>
        <end position="517"/>
    </location>
</feature>
<dbReference type="Proteomes" id="UP000000391">
    <property type="component" value="Chromosome"/>
</dbReference>
<feature type="domain" description="PAC" evidence="14">
    <location>
        <begin position="711"/>
        <end position="761"/>
    </location>
</feature>
<dbReference type="InterPro" id="IPR036890">
    <property type="entry name" value="HATPase_C_sf"/>
</dbReference>
<dbReference type="PRINTS" id="PR00344">
    <property type="entry name" value="BCTRLSENSOR"/>
</dbReference>
<dbReference type="Pfam" id="PF00512">
    <property type="entry name" value="HisKA"/>
    <property type="match status" value="1"/>
</dbReference>
<keyword evidence="9" id="KW-0902">Two-component regulatory system</keyword>
<dbReference type="GO" id="GO:0005886">
    <property type="term" value="C:plasma membrane"/>
    <property type="evidence" value="ECO:0007669"/>
    <property type="project" value="TreeGrafter"/>
</dbReference>
<dbReference type="GO" id="GO:0009927">
    <property type="term" value="F:histidine phosphotransfer kinase activity"/>
    <property type="evidence" value="ECO:0007669"/>
    <property type="project" value="TreeGrafter"/>
</dbReference>
<keyword evidence="7 15" id="KW-0418">Kinase</keyword>